<keyword evidence="1" id="KW-0456">Lyase</keyword>
<proteinExistence type="predicted"/>
<dbReference type="Gene3D" id="3.90.226.10">
    <property type="entry name" value="2-enoyl-CoA Hydratase, Chain A, domain 1"/>
    <property type="match status" value="1"/>
</dbReference>
<evidence type="ECO:0000313" key="4">
    <source>
        <dbReference type="Proteomes" id="UP001057580"/>
    </source>
</evidence>
<dbReference type="GO" id="GO:0016829">
    <property type="term" value="F:lyase activity"/>
    <property type="evidence" value="ECO:0007669"/>
    <property type="project" value="UniProtKB-KW"/>
</dbReference>
<feature type="region of interest" description="Disordered" evidence="2">
    <location>
        <begin position="232"/>
        <end position="257"/>
    </location>
</feature>
<dbReference type="InterPro" id="IPR029045">
    <property type="entry name" value="ClpP/crotonase-like_dom_sf"/>
</dbReference>
<protein>
    <submittedName>
        <fullName evidence="3">Enoyl-CoA hydratase-related protein</fullName>
    </submittedName>
</protein>
<sequence>MSGSLDVDIDPPVCTLTISNPGKRNALSSSFLPEVGATLESLSDRTDVRCVVLTGAGDAAFCAGYDISELSTDQRDRERLVEDTTRQLREFDYPSVARINGDTVGAGMNLAGACDIRVAVDEARFGVTPAKLGNVYSYDGIQQLVDIVGPADAKELLFTADLVPAERAARMGLVHYVVDRESLDDRVSELAGTIGSNAPLSLSGMKRIVNAITERGSFGAAEREWAARIRTEARESRDHEEGKRAFAEKRAPEFEGH</sequence>
<accession>A0A9E7R4D4</accession>
<evidence type="ECO:0000256" key="1">
    <source>
        <dbReference type="ARBA" id="ARBA00023239"/>
    </source>
</evidence>
<dbReference type="PANTHER" id="PTHR11941">
    <property type="entry name" value="ENOYL-COA HYDRATASE-RELATED"/>
    <property type="match status" value="1"/>
</dbReference>
<dbReference type="CDD" id="cd06558">
    <property type="entry name" value="crotonase-like"/>
    <property type="match status" value="1"/>
</dbReference>
<dbReference type="GO" id="GO:0006635">
    <property type="term" value="P:fatty acid beta-oxidation"/>
    <property type="evidence" value="ECO:0007669"/>
    <property type="project" value="TreeGrafter"/>
</dbReference>
<dbReference type="GeneID" id="74944813"/>
<gene>
    <name evidence="3" type="ORF">N0B31_20285</name>
</gene>
<dbReference type="Gene3D" id="1.10.12.10">
    <property type="entry name" value="Lyase 2-enoyl-coa Hydratase, Chain A, domain 2"/>
    <property type="match status" value="1"/>
</dbReference>
<dbReference type="Pfam" id="PF00378">
    <property type="entry name" value="ECH_1"/>
    <property type="match status" value="1"/>
</dbReference>
<dbReference type="KEGG" id="ssai:N0B31_20285"/>
<dbReference type="AlphaFoldDB" id="A0A9E7R4D4"/>
<dbReference type="RefSeq" id="WP_260593465.1">
    <property type="nucleotide sequence ID" value="NZ_CP104003.1"/>
</dbReference>
<dbReference type="EMBL" id="CP104003">
    <property type="protein sequence ID" value="UWM54445.1"/>
    <property type="molecule type" value="Genomic_DNA"/>
</dbReference>
<dbReference type="SUPFAM" id="SSF52096">
    <property type="entry name" value="ClpP/crotonase"/>
    <property type="match status" value="1"/>
</dbReference>
<dbReference type="InterPro" id="IPR014748">
    <property type="entry name" value="Enoyl-CoA_hydra_C"/>
</dbReference>
<keyword evidence="4" id="KW-1185">Reference proteome</keyword>
<dbReference type="InterPro" id="IPR001753">
    <property type="entry name" value="Enoyl-CoA_hydra/iso"/>
</dbReference>
<evidence type="ECO:0000256" key="2">
    <source>
        <dbReference type="SAM" id="MobiDB-lite"/>
    </source>
</evidence>
<evidence type="ECO:0000313" key="3">
    <source>
        <dbReference type="EMBL" id="UWM54445.1"/>
    </source>
</evidence>
<name>A0A9E7R4D4_9EURY</name>
<reference evidence="3" key="1">
    <citation type="submission" date="2022-09" db="EMBL/GenBank/DDBJ databases">
        <title>Diverse halophilic archaea isolated from saline environments.</title>
        <authorList>
            <person name="Cui H.-L."/>
        </authorList>
    </citation>
    <scope>NUCLEOTIDE SEQUENCE</scope>
    <source>
        <strain evidence="3">ZS-35-S2</strain>
    </source>
</reference>
<dbReference type="PANTHER" id="PTHR11941:SF127">
    <property type="entry name" value="ENOYL-COA HYDRATASE ECHA18 (ENOYL HYDRASE) (UNSATURATED ACYL-COA HYDRATASE) (CROTONASE)-RELATED"/>
    <property type="match status" value="1"/>
</dbReference>
<dbReference type="Proteomes" id="UP001057580">
    <property type="component" value="Chromosome"/>
</dbReference>
<organism evidence="3 4">
    <name type="scientific">Salinirubellus salinus</name>
    <dbReference type="NCBI Taxonomy" id="1364945"/>
    <lineage>
        <taxon>Archaea</taxon>
        <taxon>Methanobacteriati</taxon>
        <taxon>Methanobacteriota</taxon>
        <taxon>Stenosarchaea group</taxon>
        <taxon>Halobacteria</taxon>
        <taxon>Halobacteriales</taxon>
        <taxon>Natronomonadaceae</taxon>
        <taxon>Salinirubellus</taxon>
    </lineage>
</organism>